<dbReference type="SUPFAM" id="SSF52499">
    <property type="entry name" value="Isochorismatase-like hydrolases"/>
    <property type="match status" value="1"/>
</dbReference>
<dbReference type="CDD" id="cd01011">
    <property type="entry name" value="nicotinamidase"/>
    <property type="match status" value="1"/>
</dbReference>
<reference evidence="10" key="1">
    <citation type="journal article" date="2019" name="Int. J. Syst. Evol. Microbiol.">
        <title>The Global Catalogue of Microorganisms (GCM) 10K type strain sequencing project: providing services to taxonomists for standard genome sequencing and annotation.</title>
        <authorList>
            <consortium name="The Broad Institute Genomics Platform"/>
            <consortium name="The Broad Institute Genome Sequencing Center for Infectious Disease"/>
            <person name="Wu L."/>
            <person name="Ma J."/>
        </authorList>
    </citation>
    <scope>NUCLEOTIDE SEQUENCE [LARGE SCALE GENOMIC DNA]</scope>
    <source>
        <strain evidence="10">CCM 7480</strain>
    </source>
</reference>
<name>A0ABV7PF54_9BURK</name>
<keyword evidence="4" id="KW-0378">Hydrolase</keyword>
<evidence type="ECO:0000313" key="10">
    <source>
        <dbReference type="Proteomes" id="UP001595665"/>
    </source>
</evidence>
<sequence length="209" mass="21925">MNPIQLNDSDALLVIDMQNDFLPGGSLGVPRGDEVLAPINALMALFAARQLPVYASRDWHPADHCSFAARGGPWPPHCVAETEGAAFSQELVLPANTVTISKADQPDSDAYSAFNGTALAEHLRQHGVTRVFVCGLATDYCVLNTVIDARAEGFEAVVLPEAMRAVDVAAGDGDRAIARMAGLGAQVAELAAFEDLMPAPSAQGAPMQA</sequence>
<keyword evidence="3" id="KW-0479">Metal-binding</keyword>
<dbReference type="PANTHER" id="PTHR11080:SF2">
    <property type="entry name" value="LD05707P"/>
    <property type="match status" value="1"/>
</dbReference>
<keyword evidence="10" id="KW-1185">Reference proteome</keyword>
<evidence type="ECO:0000259" key="8">
    <source>
        <dbReference type="Pfam" id="PF00857"/>
    </source>
</evidence>
<evidence type="ECO:0000256" key="4">
    <source>
        <dbReference type="ARBA" id="ARBA00022801"/>
    </source>
</evidence>
<evidence type="ECO:0000256" key="2">
    <source>
        <dbReference type="ARBA" id="ARBA00022642"/>
    </source>
</evidence>
<feature type="domain" description="Isochorismatase-like" evidence="8">
    <location>
        <begin position="11"/>
        <end position="190"/>
    </location>
</feature>
<dbReference type="Gene3D" id="3.40.50.850">
    <property type="entry name" value="Isochorismatase-like"/>
    <property type="match status" value="1"/>
</dbReference>
<dbReference type="InterPro" id="IPR000868">
    <property type="entry name" value="Isochorismatase-like_dom"/>
</dbReference>
<evidence type="ECO:0000256" key="3">
    <source>
        <dbReference type="ARBA" id="ARBA00022723"/>
    </source>
</evidence>
<evidence type="ECO:0000256" key="6">
    <source>
        <dbReference type="ARBA" id="ARBA00039017"/>
    </source>
</evidence>
<dbReference type="EMBL" id="JBHRVV010000001">
    <property type="protein sequence ID" value="MFC3457811.1"/>
    <property type="molecule type" value="Genomic_DNA"/>
</dbReference>
<comment type="similarity">
    <text evidence="1">Belongs to the isochorismatase family.</text>
</comment>
<dbReference type="PANTHER" id="PTHR11080">
    <property type="entry name" value="PYRAZINAMIDASE/NICOTINAMIDASE"/>
    <property type="match status" value="1"/>
</dbReference>
<gene>
    <name evidence="9" type="ORF">ACFOPH_06080</name>
</gene>
<evidence type="ECO:0000256" key="1">
    <source>
        <dbReference type="ARBA" id="ARBA00006336"/>
    </source>
</evidence>
<evidence type="ECO:0000256" key="5">
    <source>
        <dbReference type="ARBA" id="ARBA00037900"/>
    </source>
</evidence>
<accession>A0ABV7PF54</accession>
<dbReference type="RefSeq" id="WP_379734178.1">
    <property type="nucleotide sequence ID" value="NZ_JBHRVV010000001.1"/>
</dbReference>
<dbReference type="InterPro" id="IPR036380">
    <property type="entry name" value="Isochorismatase-like_sf"/>
</dbReference>
<dbReference type="Pfam" id="PF00857">
    <property type="entry name" value="Isochorismatase"/>
    <property type="match status" value="1"/>
</dbReference>
<dbReference type="Proteomes" id="UP001595665">
    <property type="component" value="Unassembled WGS sequence"/>
</dbReference>
<organism evidence="9 10">
    <name type="scientific">Massilia haematophila</name>
    <dbReference type="NCBI Taxonomy" id="457923"/>
    <lineage>
        <taxon>Bacteria</taxon>
        <taxon>Pseudomonadati</taxon>
        <taxon>Pseudomonadota</taxon>
        <taxon>Betaproteobacteria</taxon>
        <taxon>Burkholderiales</taxon>
        <taxon>Oxalobacteraceae</taxon>
        <taxon>Telluria group</taxon>
        <taxon>Massilia</taxon>
    </lineage>
</organism>
<keyword evidence="2" id="KW-0662">Pyridine nucleotide biosynthesis</keyword>
<dbReference type="InterPro" id="IPR052347">
    <property type="entry name" value="Isochorismatase_Nicotinamidase"/>
</dbReference>
<dbReference type="EC" id="3.5.1.19" evidence="6"/>
<comment type="caution">
    <text evidence="9">The sequence shown here is derived from an EMBL/GenBank/DDBJ whole genome shotgun (WGS) entry which is preliminary data.</text>
</comment>
<evidence type="ECO:0000256" key="7">
    <source>
        <dbReference type="ARBA" id="ARBA00043224"/>
    </source>
</evidence>
<protein>
    <recommendedName>
        <fullName evidence="6">nicotinamidase</fullName>
        <ecNumber evidence="6">3.5.1.19</ecNumber>
    </recommendedName>
    <alternativeName>
        <fullName evidence="7">Nicotinamide deamidase</fullName>
    </alternativeName>
</protein>
<proteinExistence type="inferred from homology"/>
<comment type="pathway">
    <text evidence="5">Cofactor biosynthesis; nicotinate biosynthesis; nicotinate from nicotinamide: step 1/1.</text>
</comment>
<evidence type="ECO:0000313" key="9">
    <source>
        <dbReference type="EMBL" id="MFC3457811.1"/>
    </source>
</evidence>